<accession>A0A4V0K393</accession>
<evidence type="ECO:0000256" key="1">
    <source>
        <dbReference type="SAM" id="MobiDB-lite"/>
    </source>
</evidence>
<name>A0A4V0K393_PLACU</name>
<gene>
    <name evidence="3" type="ORF">PCHAS_0500400</name>
</gene>
<evidence type="ECO:0000313" key="3">
    <source>
        <dbReference type="EMBL" id="VTZ67340.1"/>
    </source>
</evidence>
<feature type="compositionally biased region" description="Polar residues" evidence="1">
    <location>
        <begin position="863"/>
        <end position="875"/>
    </location>
</feature>
<feature type="transmembrane region" description="Helical" evidence="2">
    <location>
        <begin position="918"/>
        <end position="938"/>
    </location>
</feature>
<feature type="compositionally biased region" description="Low complexity" evidence="1">
    <location>
        <begin position="838"/>
        <end position="855"/>
    </location>
</feature>
<feature type="compositionally biased region" description="Pro residues" evidence="1">
    <location>
        <begin position="278"/>
        <end position="287"/>
    </location>
</feature>
<dbReference type="InterPro" id="IPR006477">
    <property type="entry name" value="Yir_bir_cir"/>
</dbReference>
<feature type="compositionally biased region" description="Polar residues" evidence="1">
    <location>
        <begin position="455"/>
        <end position="491"/>
    </location>
</feature>
<dbReference type="Proteomes" id="UP000071118">
    <property type="component" value="Chromosome 5"/>
</dbReference>
<feature type="region of interest" description="Disordered" evidence="1">
    <location>
        <begin position="245"/>
        <end position="692"/>
    </location>
</feature>
<evidence type="ECO:0000256" key="2">
    <source>
        <dbReference type="SAM" id="Phobius"/>
    </source>
</evidence>
<feature type="region of interest" description="Disordered" evidence="1">
    <location>
        <begin position="761"/>
        <end position="879"/>
    </location>
</feature>
<feature type="compositionally biased region" description="Basic and acidic residues" evidence="1">
    <location>
        <begin position="569"/>
        <end position="580"/>
    </location>
</feature>
<keyword evidence="2" id="KW-0472">Membrane</keyword>
<dbReference type="VEuPathDB" id="PlasmoDB:PCHAS_0500400"/>
<feature type="compositionally biased region" description="Gly residues" evidence="1">
    <location>
        <begin position="581"/>
        <end position="594"/>
    </location>
</feature>
<protein>
    <submittedName>
        <fullName evidence="3">CIR protein</fullName>
    </submittedName>
</protein>
<keyword evidence="2" id="KW-1133">Transmembrane helix</keyword>
<feature type="compositionally biased region" description="Basic and acidic residues" evidence="1">
    <location>
        <begin position="261"/>
        <end position="276"/>
    </location>
</feature>
<keyword evidence="4" id="KW-1185">Reference proteome</keyword>
<dbReference type="AlphaFoldDB" id="A0A4V0K393"/>
<feature type="compositionally biased region" description="Gly residues" evidence="1">
    <location>
        <begin position="402"/>
        <end position="414"/>
    </location>
</feature>
<feature type="compositionally biased region" description="Gly residues" evidence="1">
    <location>
        <begin position="603"/>
        <end position="681"/>
    </location>
</feature>
<feature type="compositionally biased region" description="Pro residues" evidence="1">
    <location>
        <begin position="804"/>
        <end position="821"/>
    </location>
</feature>
<evidence type="ECO:0000313" key="4">
    <source>
        <dbReference type="Proteomes" id="UP000071118"/>
    </source>
</evidence>
<feature type="compositionally biased region" description="Polar residues" evidence="1">
    <location>
        <begin position="776"/>
        <end position="790"/>
    </location>
</feature>
<feature type="compositionally biased region" description="Pro residues" evidence="1">
    <location>
        <begin position="828"/>
        <end position="837"/>
    </location>
</feature>
<organism evidence="3 4">
    <name type="scientific">Plasmodium chabaudi chabaudi</name>
    <dbReference type="NCBI Taxonomy" id="31271"/>
    <lineage>
        <taxon>Eukaryota</taxon>
        <taxon>Sar</taxon>
        <taxon>Alveolata</taxon>
        <taxon>Apicomplexa</taxon>
        <taxon>Aconoidasida</taxon>
        <taxon>Haemosporida</taxon>
        <taxon>Plasmodiidae</taxon>
        <taxon>Plasmodium</taxon>
        <taxon>Plasmodium (Vinckeia)</taxon>
    </lineage>
</organism>
<dbReference type="OrthoDB" id="373214at2759"/>
<feature type="compositionally biased region" description="Basic and acidic residues" evidence="1">
    <location>
        <begin position="319"/>
        <end position="360"/>
    </location>
</feature>
<feature type="compositionally biased region" description="Basic and acidic residues" evidence="1">
    <location>
        <begin position="387"/>
        <end position="401"/>
    </location>
</feature>
<dbReference type="RefSeq" id="XP_016655128.1">
    <property type="nucleotide sequence ID" value="XM_016800076.1"/>
</dbReference>
<proteinExistence type="predicted"/>
<dbReference type="KEGG" id="pcb:PCHAS_0500400"/>
<sequence length="1038" mass="109785">MNHEILCGLLIEADGYFNGKDVDAQRINDEPTIKGYCSNDGCKTNEARINALAAYILMLFKKSIRKDEYNDYDECFLMWLSDKLFKIHSKSENKNKQITLNQAYDMYLKKHKAKLDHWILFDNIQGLKNANLKYMSEFYKLLNKICITITDYSENGTESKNIIMNSTECSNQYMILYNLLSECKSHLHLLNKLKYIYDQFREPTMKEIREQNLSIPLQTLTTIAGVEMRSSKVFKSYNFSNTKCKRKVKKKTDKPSLQSSSKKESLPPKEPLKQDSPEPAPPSPQEPQPETQQSSSTTPSEEPPAKVGLSSSSLQESQKPGKNDQNEPKDSGKETGDSKSEIKGPEVGSEKKNGEDKEPRTPSGGKGSQANGGDRANSEPGGGSADKVSETGDPGKGKGDSKGGTGDVSGGDQGSPGSETRDTSNVPGGEQIDQGSPGDGTEDTKSIQDGVPDGQISNDSQGGANTSQQGTGNRGISSHQEGDTGSSSSENRSPDGGLNDKVGSGVKNGDMNGGVKEPGAPKGGEGSQVSKGDEENGKSIGTNVGKEGSEGGSGSDRGRSGSDKGGPVGDKEGPVGDKEGPGGVPGSGSGGSDNGQGVKDSEGGGIGGGGGGIGGGGGGIGGGGGGIGGGGGGIGGGGGGIGGGGGGAGSKGGGPSSDQGGNGGGQEGNDGGQGGNPGSGEQGSNSDGSSDLWKPFLKFVFNGVDNFNKASKFVNEHQQKLKDSIDKINSAYNEVKDSLKNFYDQSINDFSEFINNITDEFKQVNTPSKPGIPDNNLPQNSDNSQKSGDSPQPPSKDTSQDPPSQLPPPPPSGTPKDPPSSPSDSPKGPSPNTPQPKQPASQSQPTTQKTTQDDTFNQKKSDTPNLQLVKSSSPDPNLKKTWSIIPTTWNGSEDCKPEITFMNTTLACCTSKQCSITGIPIILVLIPIILLIVCKYLSSEWRREMTRKKNMTKVINVVGVNKTTKMVINSSDGKKQIQIIIKSSSQKKQTKKSINFVYGEKSPSLKIYQLMQADPVPFINLIFLLIFFVYKRKRDFIE</sequence>
<keyword evidence="2" id="KW-0812">Transmembrane</keyword>
<feature type="compositionally biased region" description="Polar residues" evidence="1">
    <location>
        <begin position="309"/>
        <end position="318"/>
    </location>
</feature>
<feature type="transmembrane region" description="Helical" evidence="2">
    <location>
        <begin position="1010"/>
        <end position="1030"/>
    </location>
</feature>
<feature type="compositionally biased region" description="Low complexity" evidence="1">
    <location>
        <begin position="288"/>
        <end position="300"/>
    </location>
</feature>
<reference evidence="3 4" key="1">
    <citation type="journal article" date="2014" name="BMC Biol.">
        <title>A comprehensive evaluation of rodent malaria parasite genomes and gene expression.</title>
        <authorList>
            <person name="Otto T.D."/>
            <person name="Bohme U."/>
            <person name="Jackson A.P."/>
            <person name="Hunt M."/>
            <person name="Franke-Fayard B."/>
            <person name="Hoeijmakers W.A."/>
            <person name="Religa A.A."/>
            <person name="Robertson L."/>
            <person name="Sanders M."/>
            <person name="Ogun S.A."/>
            <person name="Cunningham D."/>
            <person name="Erhart A."/>
            <person name="Billker O."/>
            <person name="Khan S.M."/>
            <person name="Stunnenberg H.G."/>
            <person name="Langhorne J."/>
            <person name="Holder A.A."/>
            <person name="Waters A.P."/>
            <person name="Newbold C.I."/>
            <person name="Pain A."/>
            <person name="Berriman M."/>
            <person name="Janse C.J."/>
        </authorList>
    </citation>
    <scope>NUCLEOTIDE SEQUENCE [LARGE SCALE GENOMIC DNA]</scope>
    <source>
        <strain evidence="3 4">AS</strain>
    </source>
</reference>
<dbReference type="Pfam" id="PF06022">
    <property type="entry name" value="Cir_Bir_Yir"/>
    <property type="match status" value="1"/>
</dbReference>
<dbReference type="GeneID" id="3487911"/>
<dbReference type="EMBL" id="LK022882">
    <property type="protein sequence ID" value="VTZ67340.1"/>
    <property type="molecule type" value="Genomic_DNA"/>
</dbReference>